<dbReference type="EMBL" id="MU839037">
    <property type="protein sequence ID" value="KAK1762476.1"/>
    <property type="molecule type" value="Genomic_DNA"/>
</dbReference>
<keyword evidence="1" id="KW-1133">Transmembrane helix</keyword>
<comment type="caution">
    <text evidence="2">The sequence shown here is derived from an EMBL/GenBank/DDBJ whole genome shotgun (WGS) entry which is preliminary data.</text>
</comment>
<feature type="transmembrane region" description="Helical" evidence="1">
    <location>
        <begin position="253"/>
        <end position="275"/>
    </location>
</feature>
<evidence type="ECO:0000256" key="1">
    <source>
        <dbReference type="SAM" id="Phobius"/>
    </source>
</evidence>
<keyword evidence="3" id="KW-1185">Reference proteome</keyword>
<accession>A0AAJ0FBH2</accession>
<dbReference type="GeneID" id="85312440"/>
<organism evidence="2 3">
    <name type="scientific">Phialemonium atrogriseum</name>
    <dbReference type="NCBI Taxonomy" id="1093897"/>
    <lineage>
        <taxon>Eukaryota</taxon>
        <taxon>Fungi</taxon>
        <taxon>Dikarya</taxon>
        <taxon>Ascomycota</taxon>
        <taxon>Pezizomycotina</taxon>
        <taxon>Sordariomycetes</taxon>
        <taxon>Sordariomycetidae</taxon>
        <taxon>Cephalothecales</taxon>
        <taxon>Cephalothecaceae</taxon>
        <taxon>Phialemonium</taxon>
    </lineage>
</organism>
<proteinExistence type="predicted"/>
<feature type="transmembrane region" description="Helical" evidence="1">
    <location>
        <begin position="330"/>
        <end position="352"/>
    </location>
</feature>
<name>A0AAJ0FBH2_9PEZI</name>
<keyword evidence="1" id="KW-0472">Membrane</keyword>
<evidence type="ECO:0000313" key="2">
    <source>
        <dbReference type="EMBL" id="KAK1762476.1"/>
    </source>
</evidence>
<sequence>MLAALQTFDSLKAKTIGLQRSLILLCIAKCISHWWMTRKGNPIWNQGYISKLKIVSVGGTGVLQLGAAIAFFTTIEGLVNNCYQQPVISNYLANLSNQPKPKNGRVDPLVMFMDGNDNRARLLLMSSIGCAIVKVGPLLFQRVIASKWRYSSPAKTPTVLPISNVDRLDDTENRLHSGPLAEEYDRWQERSSRRVAQRTANSQIIVVTASYPPRIEPEGSIIPSPATLGTQEQLRFHESLLSWTQVDHKSIRILFVSFGILQTTLAILQIIRLIILAQPGARGLNSCGGVHCTLSFLGLVPWIPLLFVIYSFIPRRVPLEQQVVGKVNVFHLLVLGLVIGYIFTIITTHSLIHRQSRLARPYLFLANFHRHHSCSRANQPDLSSSSSRFFCFMRYRYSDDIV</sequence>
<feature type="transmembrane region" description="Helical" evidence="1">
    <location>
        <begin position="287"/>
        <end position="310"/>
    </location>
</feature>
<evidence type="ECO:0000313" key="3">
    <source>
        <dbReference type="Proteomes" id="UP001244011"/>
    </source>
</evidence>
<protein>
    <submittedName>
        <fullName evidence="2">Uncharacterized protein</fullName>
    </submittedName>
</protein>
<gene>
    <name evidence="2" type="ORF">QBC33DRAFT_551957</name>
</gene>
<dbReference type="AlphaFoldDB" id="A0AAJ0FBH2"/>
<keyword evidence="1" id="KW-0812">Transmembrane</keyword>
<dbReference type="RefSeq" id="XP_060278689.1">
    <property type="nucleotide sequence ID" value="XM_060429253.1"/>
</dbReference>
<dbReference type="Proteomes" id="UP001244011">
    <property type="component" value="Unassembled WGS sequence"/>
</dbReference>
<reference evidence="2" key="1">
    <citation type="submission" date="2023-06" db="EMBL/GenBank/DDBJ databases">
        <title>Genome-scale phylogeny and comparative genomics of the fungal order Sordariales.</title>
        <authorList>
            <consortium name="Lawrence Berkeley National Laboratory"/>
            <person name="Hensen N."/>
            <person name="Bonometti L."/>
            <person name="Westerberg I."/>
            <person name="Brannstrom I.O."/>
            <person name="Guillou S."/>
            <person name="Cros-Aarteil S."/>
            <person name="Calhoun S."/>
            <person name="Haridas S."/>
            <person name="Kuo A."/>
            <person name="Mondo S."/>
            <person name="Pangilinan J."/>
            <person name="Riley R."/>
            <person name="Labutti K."/>
            <person name="Andreopoulos B."/>
            <person name="Lipzen A."/>
            <person name="Chen C."/>
            <person name="Yanf M."/>
            <person name="Daum C."/>
            <person name="Ng V."/>
            <person name="Clum A."/>
            <person name="Steindorff A."/>
            <person name="Ohm R."/>
            <person name="Martin F."/>
            <person name="Silar P."/>
            <person name="Natvig D."/>
            <person name="Lalanne C."/>
            <person name="Gautier V."/>
            <person name="Ament-Velasquez S.L."/>
            <person name="Kruys A."/>
            <person name="Hutchinson M.I."/>
            <person name="Powell A.J."/>
            <person name="Barry K."/>
            <person name="Miller A.N."/>
            <person name="Grigoriev I.V."/>
            <person name="Debuchy R."/>
            <person name="Gladieux P."/>
            <person name="Thoren M.H."/>
            <person name="Johannesson H."/>
        </authorList>
    </citation>
    <scope>NUCLEOTIDE SEQUENCE</scope>
    <source>
        <strain evidence="2">8032-3</strain>
    </source>
</reference>